<reference evidence="2" key="1">
    <citation type="submission" date="2021-04" db="EMBL/GenBank/DDBJ databases">
        <title>Genome based classification of Actinospica acidithermotolerans sp. nov., an actinobacterium isolated from an Indonesian hot spring.</title>
        <authorList>
            <person name="Kusuma A.B."/>
            <person name="Putra K.E."/>
            <person name="Nafisah S."/>
            <person name="Loh J."/>
            <person name="Nouioui I."/>
            <person name="Goodfellow M."/>
        </authorList>
    </citation>
    <scope>NUCLEOTIDE SEQUENCE</scope>
    <source>
        <strain evidence="2">MGRD01-02</strain>
    </source>
</reference>
<evidence type="ECO:0000313" key="2">
    <source>
        <dbReference type="EMBL" id="MBR7828226.1"/>
    </source>
</evidence>
<gene>
    <name evidence="2" type="ORF">KDK95_18070</name>
</gene>
<organism evidence="2 3">
    <name type="scientific">Actinospica acidithermotolerans</name>
    <dbReference type="NCBI Taxonomy" id="2828514"/>
    <lineage>
        <taxon>Bacteria</taxon>
        <taxon>Bacillati</taxon>
        <taxon>Actinomycetota</taxon>
        <taxon>Actinomycetes</taxon>
        <taxon>Catenulisporales</taxon>
        <taxon>Actinospicaceae</taxon>
        <taxon>Actinospica</taxon>
    </lineage>
</organism>
<dbReference type="Gene3D" id="3.40.50.10320">
    <property type="entry name" value="LmbE-like"/>
    <property type="match status" value="1"/>
</dbReference>
<accession>A0A941EAZ7</accession>
<dbReference type="PANTHER" id="PTHR12993:SF11">
    <property type="entry name" value="N-ACETYLGLUCOSAMINYL-PHOSPHATIDYLINOSITOL DE-N-ACETYLASE"/>
    <property type="match status" value="1"/>
</dbReference>
<evidence type="ECO:0000313" key="3">
    <source>
        <dbReference type="Proteomes" id="UP000676325"/>
    </source>
</evidence>
<protein>
    <submittedName>
        <fullName evidence="2">PIG-L family deacetylase</fullName>
    </submittedName>
</protein>
<dbReference type="SUPFAM" id="SSF102588">
    <property type="entry name" value="LmbE-like"/>
    <property type="match status" value="1"/>
</dbReference>
<dbReference type="InterPro" id="IPR003737">
    <property type="entry name" value="GlcNAc_PI_deacetylase-related"/>
</dbReference>
<dbReference type="Proteomes" id="UP000676325">
    <property type="component" value="Unassembled WGS sequence"/>
</dbReference>
<proteinExistence type="predicted"/>
<dbReference type="Pfam" id="PF02585">
    <property type="entry name" value="PIG-L"/>
    <property type="match status" value="1"/>
</dbReference>
<evidence type="ECO:0000256" key="1">
    <source>
        <dbReference type="ARBA" id="ARBA00022833"/>
    </source>
</evidence>
<keyword evidence="1" id="KW-0862">Zinc</keyword>
<keyword evidence="3" id="KW-1185">Reference proteome</keyword>
<dbReference type="PANTHER" id="PTHR12993">
    <property type="entry name" value="N-ACETYLGLUCOSAMINYL-PHOSPHATIDYLINOSITOL DE-N-ACETYLASE-RELATED"/>
    <property type="match status" value="1"/>
</dbReference>
<name>A0A941EAZ7_9ACTN</name>
<comment type="caution">
    <text evidence="2">The sequence shown here is derived from an EMBL/GenBank/DDBJ whole genome shotgun (WGS) entry which is preliminary data.</text>
</comment>
<dbReference type="GO" id="GO:0016137">
    <property type="term" value="P:glycoside metabolic process"/>
    <property type="evidence" value="ECO:0007669"/>
    <property type="project" value="UniProtKB-ARBA"/>
</dbReference>
<dbReference type="RefSeq" id="WP_212519363.1">
    <property type="nucleotide sequence ID" value="NZ_JAGSOH010000051.1"/>
</dbReference>
<dbReference type="EMBL" id="JAGSOH010000051">
    <property type="protein sequence ID" value="MBR7828226.1"/>
    <property type="molecule type" value="Genomic_DNA"/>
</dbReference>
<dbReference type="GO" id="GO:0016811">
    <property type="term" value="F:hydrolase activity, acting on carbon-nitrogen (but not peptide) bonds, in linear amides"/>
    <property type="evidence" value="ECO:0007669"/>
    <property type="project" value="TreeGrafter"/>
</dbReference>
<dbReference type="AlphaFoldDB" id="A0A941EAZ7"/>
<sequence>MVAHPDDETFGLGAVISHLVGQGTRVHVLCFTHGEASTLGEGGDLSTVREKELRDAARALGVRSVTMLEFADGHLAQAPVTDPVVEVTREVAAHRPDALLVFDESGVTGHLDHQAATRAAVLADTGLPILAWGLPSVVADTLRGETGAPFAGRSPEQFDICVRVRRTMQRRAALAHASQVSPTAVFWRRLQLQGECEHLRWLKAPGTHDPVSAPR</sequence>
<dbReference type="InterPro" id="IPR024078">
    <property type="entry name" value="LmbE-like_dom_sf"/>
</dbReference>